<sequence>MTQGRTIALQPTDFTKVNPQKRVRMITYAHGNAKFMLNMCITRHKLLHLSPERGLAQHRSLNETTYVHLILLHLLFLIVFCRSSHNDVFLPATSSVMRN</sequence>
<dbReference type="EMBL" id="KP796148">
    <property type="protein sequence ID" value="AKT72866.1"/>
    <property type="molecule type" value="Genomic_DNA"/>
</dbReference>
<proteinExistence type="predicted"/>
<reference evidence="1 2" key="1">
    <citation type="journal article" date="2016" name="BMC Genomics">
        <title>A novel strain of cynomolgus macaque cytomegalovirus: implications for host-virus co-evolution.</title>
        <authorList>
            <person name="Russell J.N."/>
            <person name="Marsh A.K."/>
            <person name="Willer D.O."/>
            <person name="Ambagala A.P."/>
            <person name="Dzamba M."/>
            <person name="Chan J.K."/>
            <person name="Pilon R."/>
            <person name="Fournier J."/>
            <person name="Brudno M."/>
            <person name="Antony J.M."/>
            <person name="Sandstrom P."/>
            <person name="Evans B.J."/>
            <person name="MacDonald K.S."/>
        </authorList>
    </citation>
    <scope>NUCLEOTIDE SEQUENCE [LARGE SCALE GENOMIC DNA]</scope>
    <source>
        <strain evidence="1">Mauritius</strain>
    </source>
</reference>
<dbReference type="Proteomes" id="UP000118435">
    <property type="component" value="Segment"/>
</dbReference>
<evidence type="ECO:0000313" key="2">
    <source>
        <dbReference type="Proteomes" id="UP000118435"/>
    </source>
</evidence>
<evidence type="ECO:0000313" key="1">
    <source>
        <dbReference type="EMBL" id="AKT72866.1"/>
    </source>
</evidence>
<gene>
    <name evidence="1" type="primary">Cy62</name>
</gene>
<name>A0A0K1H0A9_9BETA</name>
<organism evidence="1 2">
    <name type="scientific">Cynomolgus macaque cytomegalovirus strain Mauritius</name>
    <dbReference type="NCBI Taxonomy" id="1690255"/>
    <lineage>
        <taxon>Viruses</taxon>
        <taxon>Duplodnaviria</taxon>
        <taxon>Heunggongvirae</taxon>
        <taxon>Peploviricota</taxon>
        <taxon>Herviviricetes</taxon>
        <taxon>Herpesvirales</taxon>
        <taxon>Orthoherpesviridae</taxon>
        <taxon>Betaherpesvirinae</taxon>
        <taxon>Cytomegalovirus</taxon>
        <taxon>Cytomegalovirus macacinebeta3</taxon>
    </lineage>
</organism>
<accession>A0A0K1H0A9</accession>
<protein>
    <submittedName>
        <fullName evidence="1">Uncharacterized protein</fullName>
    </submittedName>
</protein>